<sequence length="119" mass="11952">MTRWAKAPAHHDPAATTADARRFLDDGLTPVRCGGCPSEVLVRKSSHRQTSVQWHAPPAASCPEFAERVAAGELSARIDTCGQLRAAIEHAVATGALPVPGGGDAGDGGPGGGPGGGHG</sequence>
<feature type="compositionally biased region" description="Gly residues" evidence="1">
    <location>
        <begin position="100"/>
        <end position="119"/>
    </location>
</feature>
<dbReference type="OrthoDB" id="4554341at2"/>
<accession>A0A7Z0WNP4</accession>
<dbReference type="Proteomes" id="UP000185696">
    <property type="component" value="Unassembled WGS sequence"/>
</dbReference>
<protein>
    <submittedName>
        <fullName evidence="2">Uncharacterized protein</fullName>
    </submittedName>
</protein>
<name>A0A7Z0WNP4_9PSEU</name>
<gene>
    <name evidence="2" type="ORF">BLA60_10500</name>
</gene>
<organism evidence="2 3">
    <name type="scientific">Actinophytocola xinjiangensis</name>
    <dbReference type="NCBI Taxonomy" id="485602"/>
    <lineage>
        <taxon>Bacteria</taxon>
        <taxon>Bacillati</taxon>
        <taxon>Actinomycetota</taxon>
        <taxon>Actinomycetes</taxon>
        <taxon>Pseudonocardiales</taxon>
        <taxon>Pseudonocardiaceae</taxon>
    </lineage>
</organism>
<feature type="region of interest" description="Disordered" evidence="1">
    <location>
        <begin position="95"/>
        <end position="119"/>
    </location>
</feature>
<evidence type="ECO:0000256" key="1">
    <source>
        <dbReference type="SAM" id="MobiDB-lite"/>
    </source>
</evidence>
<proteinExistence type="predicted"/>
<keyword evidence="3" id="KW-1185">Reference proteome</keyword>
<dbReference type="RefSeq" id="WP_075132639.1">
    <property type="nucleotide sequence ID" value="NZ_MSIF01000004.1"/>
</dbReference>
<reference evidence="2 3" key="1">
    <citation type="submission" date="2016-12" db="EMBL/GenBank/DDBJ databases">
        <title>The draft genome sequence of Actinophytocola xinjiangensis.</title>
        <authorList>
            <person name="Wang W."/>
            <person name="Yuan L."/>
        </authorList>
    </citation>
    <scope>NUCLEOTIDE SEQUENCE [LARGE SCALE GENOMIC DNA]</scope>
    <source>
        <strain evidence="2 3">CGMCC 4.4663</strain>
    </source>
</reference>
<comment type="caution">
    <text evidence="2">The sequence shown here is derived from an EMBL/GenBank/DDBJ whole genome shotgun (WGS) entry which is preliminary data.</text>
</comment>
<dbReference type="AlphaFoldDB" id="A0A7Z0WNP4"/>
<evidence type="ECO:0000313" key="2">
    <source>
        <dbReference type="EMBL" id="OLF11404.1"/>
    </source>
</evidence>
<dbReference type="EMBL" id="MSIF01000004">
    <property type="protein sequence ID" value="OLF11404.1"/>
    <property type="molecule type" value="Genomic_DNA"/>
</dbReference>
<evidence type="ECO:0000313" key="3">
    <source>
        <dbReference type="Proteomes" id="UP000185696"/>
    </source>
</evidence>